<dbReference type="Proteomes" id="UP000004810">
    <property type="component" value="Unassembled WGS sequence"/>
</dbReference>
<evidence type="ECO:0000313" key="2">
    <source>
        <dbReference type="Proteomes" id="UP000004810"/>
    </source>
</evidence>
<accession>J9E1S5</accession>
<reference evidence="2" key="1">
    <citation type="submission" date="2012-08" db="EMBL/GenBank/DDBJ databases">
        <title>The Genome Sequence of Wuchereria bancrofti.</title>
        <authorList>
            <person name="Nutman T.B."/>
            <person name="Fink D.L."/>
            <person name="Russ C."/>
            <person name="Young S."/>
            <person name="Zeng Q."/>
            <person name="Koehrsen M."/>
            <person name="Alvarado L."/>
            <person name="Berlin A."/>
            <person name="Chapman S.B."/>
            <person name="Chen Z."/>
            <person name="Freedman E."/>
            <person name="Gellesch M."/>
            <person name="Goldberg J."/>
            <person name="Griggs A."/>
            <person name="Gujja S."/>
            <person name="Heilman E.R."/>
            <person name="Heiman D."/>
            <person name="Hepburn T."/>
            <person name="Howarth C."/>
            <person name="Jen D."/>
            <person name="Larson L."/>
            <person name="Lewis B."/>
            <person name="Mehta T."/>
            <person name="Park D."/>
            <person name="Pearson M."/>
            <person name="Roberts A."/>
            <person name="Saif S."/>
            <person name="Shea T."/>
            <person name="Shenoy N."/>
            <person name="Sisk P."/>
            <person name="Stolte C."/>
            <person name="Sykes S."/>
            <person name="Walk T."/>
            <person name="White J."/>
            <person name="Yandava C."/>
            <person name="Haas B."/>
            <person name="Henn M.R."/>
            <person name="Nusbaum C."/>
            <person name="Birren B."/>
        </authorList>
    </citation>
    <scope>NUCLEOTIDE SEQUENCE [LARGE SCALE GENOMIC DNA]</scope>
    <source>
        <strain evidence="2">NA</strain>
    </source>
</reference>
<dbReference type="EMBL" id="ADBV01009597">
    <property type="protein sequence ID" value="EJW76078.1"/>
    <property type="molecule type" value="Genomic_DNA"/>
</dbReference>
<comment type="caution">
    <text evidence="1">The sequence shown here is derived from an EMBL/GenBank/DDBJ whole genome shotgun (WGS) entry which is preliminary data.</text>
</comment>
<organism evidence="1 2">
    <name type="scientific">Wuchereria bancrofti</name>
    <dbReference type="NCBI Taxonomy" id="6293"/>
    <lineage>
        <taxon>Eukaryota</taxon>
        <taxon>Metazoa</taxon>
        <taxon>Ecdysozoa</taxon>
        <taxon>Nematoda</taxon>
        <taxon>Chromadorea</taxon>
        <taxon>Rhabditida</taxon>
        <taxon>Spirurina</taxon>
        <taxon>Spiruromorpha</taxon>
        <taxon>Filarioidea</taxon>
        <taxon>Onchocercidae</taxon>
        <taxon>Wuchereria</taxon>
    </lineage>
</organism>
<gene>
    <name evidence="1" type="ORF">WUBG_13009</name>
</gene>
<sequence length="115" mass="13537">MLKSLLEVLQTIEKGTSKRWRQHEIVDSTKYNVNSKHKTIAVNQSIFHEFALKAITFTKAIREIVISFFFEVCVMGQSNSCRTIKMTVEYVTDIKHLEKRKDYENEETIEPLRII</sequence>
<proteinExistence type="predicted"/>
<protein>
    <submittedName>
        <fullName evidence="1">Uncharacterized protein</fullName>
    </submittedName>
</protein>
<evidence type="ECO:0000313" key="1">
    <source>
        <dbReference type="EMBL" id="EJW76078.1"/>
    </source>
</evidence>
<dbReference type="AlphaFoldDB" id="J9E1S5"/>
<name>J9E1S5_WUCBA</name>